<dbReference type="CDD" id="cd17909">
    <property type="entry name" value="CheC_ClassI"/>
    <property type="match status" value="1"/>
</dbReference>
<evidence type="ECO:0000256" key="2">
    <source>
        <dbReference type="ARBA" id="ARBA00022801"/>
    </source>
</evidence>
<dbReference type="InterPro" id="IPR007597">
    <property type="entry name" value="CheC"/>
</dbReference>
<protein>
    <submittedName>
        <fullName evidence="4">Chemotaxis protein CheC</fullName>
    </submittedName>
</protein>
<keyword evidence="1" id="KW-0145">Chemotaxis</keyword>
<proteinExistence type="predicted"/>
<keyword evidence="2" id="KW-0378">Hydrolase</keyword>
<keyword evidence="5" id="KW-1185">Reference proteome</keyword>
<evidence type="ECO:0000313" key="4">
    <source>
        <dbReference type="EMBL" id="UOF92893.1"/>
    </source>
</evidence>
<dbReference type="PANTHER" id="PTHR43693:SF1">
    <property type="entry name" value="PROTEIN PHOSPHATASE CHEZ"/>
    <property type="match status" value="1"/>
</dbReference>
<dbReference type="InterPro" id="IPR028976">
    <property type="entry name" value="CheC-like_sf"/>
</dbReference>
<dbReference type="InterPro" id="IPR050992">
    <property type="entry name" value="CheZ_family_phosphatases"/>
</dbReference>
<reference evidence="4" key="1">
    <citation type="submission" date="2021-12" db="EMBL/GenBank/DDBJ databases">
        <title>Alicyclobacillaceae gen. nov., sp. nov., isolated from chalcocite enrichment system.</title>
        <authorList>
            <person name="Jiang Z."/>
        </authorList>
    </citation>
    <scope>NUCLEOTIDE SEQUENCE</scope>
    <source>
        <strain evidence="4">MYW30-H2</strain>
    </source>
</reference>
<dbReference type="PANTHER" id="PTHR43693">
    <property type="entry name" value="PROTEIN PHOSPHATASE CHEZ"/>
    <property type="match status" value="1"/>
</dbReference>
<name>A0ABY4CQW6_9BACL</name>
<sequence length="210" mass="22429">MDEFLKLGEFQYDVIREIGNIGAGHAATALSEILHTEVDMFVPSVQLISFDQIADVLGGSEQLVVGVFLRMSGDIPGNMFFLLQIESAKKLVRAFMNNAKIAPPEDQDDFSEMELSALSEVGNILAGSYLSSLAEFTKKRMTPSVPAIAIDMAGAILSAGLMQLGEAGEYALVVDTTFLQGKADIEGHFFLLPDPGAVSQLLAALGVDSI</sequence>
<evidence type="ECO:0000313" key="5">
    <source>
        <dbReference type="Proteomes" id="UP000830167"/>
    </source>
</evidence>
<evidence type="ECO:0000259" key="3">
    <source>
        <dbReference type="Pfam" id="PF04509"/>
    </source>
</evidence>
<dbReference type="SUPFAM" id="SSF103039">
    <property type="entry name" value="CheC-like"/>
    <property type="match status" value="1"/>
</dbReference>
<evidence type="ECO:0000256" key="1">
    <source>
        <dbReference type="ARBA" id="ARBA00022500"/>
    </source>
</evidence>
<dbReference type="Proteomes" id="UP000830167">
    <property type="component" value="Chromosome"/>
</dbReference>
<feature type="domain" description="CheC-like protein" evidence="3">
    <location>
        <begin position="12"/>
        <end position="45"/>
    </location>
</feature>
<dbReference type="Gene3D" id="3.40.1550.10">
    <property type="entry name" value="CheC-like"/>
    <property type="match status" value="1"/>
</dbReference>
<dbReference type="Pfam" id="PF04509">
    <property type="entry name" value="CheC"/>
    <property type="match status" value="2"/>
</dbReference>
<dbReference type="EMBL" id="CP089291">
    <property type="protein sequence ID" value="UOF92893.1"/>
    <property type="molecule type" value="Genomic_DNA"/>
</dbReference>
<feature type="domain" description="CheC-like protein" evidence="3">
    <location>
        <begin position="113"/>
        <end position="148"/>
    </location>
</feature>
<accession>A0ABY4CQW6</accession>
<gene>
    <name evidence="4" type="ORF">LSG31_15925</name>
</gene>
<organism evidence="4 5">
    <name type="scientific">Fodinisporobacter ferrooxydans</name>
    <dbReference type="NCBI Taxonomy" id="2901836"/>
    <lineage>
        <taxon>Bacteria</taxon>
        <taxon>Bacillati</taxon>
        <taxon>Bacillota</taxon>
        <taxon>Bacilli</taxon>
        <taxon>Bacillales</taxon>
        <taxon>Alicyclobacillaceae</taxon>
        <taxon>Fodinisporobacter</taxon>
    </lineage>
</organism>
<dbReference type="RefSeq" id="WP_347439536.1">
    <property type="nucleotide sequence ID" value="NZ_CP089291.1"/>
</dbReference>